<dbReference type="SUPFAM" id="SSF52540">
    <property type="entry name" value="P-loop containing nucleoside triphosphate hydrolases"/>
    <property type="match status" value="1"/>
</dbReference>
<dbReference type="SMART" id="SM00490">
    <property type="entry name" value="HELICc"/>
    <property type="match status" value="1"/>
</dbReference>
<evidence type="ECO:0000259" key="9">
    <source>
        <dbReference type="PROSITE" id="PS51192"/>
    </source>
</evidence>
<dbReference type="PROSITE" id="PS00039">
    <property type="entry name" value="DEAD_ATP_HELICASE"/>
    <property type="match status" value="1"/>
</dbReference>
<evidence type="ECO:0000256" key="7">
    <source>
        <dbReference type="RuleBase" id="RU000492"/>
    </source>
</evidence>
<dbReference type="GO" id="GO:0005829">
    <property type="term" value="C:cytosol"/>
    <property type="evidence" value="ECO:0007669"/>
    <property type="project" value="TreeGrafter"/>
</dbReference>
<comment type="caution">
    <text evidence="12">The sequence shown here is derived from an EMBL/GenBank/DDBJ whole genome shotgun (WGS) entry which is preliminary data.</text>
</comment>
<sequence>MKFEDLNLEPEVLQGLDAMNFKEATPVQEATIPVVLDGKDLIACAQTGTGKTAAYILPLLNLLTRRPSEKDLVRAIVIAPTRELAQQIDMQFEGFSYFLPISTFVVAGGGDGAQWDQQKRGLQMGADVMIATPGRLISHLLNTKVDLSGVEYLVLDEADRMLDMGFYDDIMQICSFLPKERQTLLFSATMPPKIRQLARQILHEPEEVSIAISKPNESIRQSAYICYEPQKMGIINAIFSQGVKGKTIIFSSSKLKVKQLTTALRRRNYNARAMHSDLDQPQREEVMLDYKNGKIDILVATDIVSRGIDITDIVLVINYDVPHDPEDYIHRIGRTARANAGGEAITFVSVDDQDRFYRIEKFLEREVPKMPLPEGLGEAPEYDIMSLDRRSSRKGGRGRSGKNGRSSGNASGDRRKGNFRRSKSPAVITEHPERTSTDTHRHTGEGETASKKRNNNHRYNHRRRPSGNNNGSSTDTPSKTE</sequence>
<comment type="similarity">
    <text evidence="5 7">Belongs to the DEAD box helicase family.</text>
</comment>
<dbReference type="PROSITE" id="PS51192">
    <property type="entry name" value="HELICASE_ATP_BIND_1"/>
    <property type="match status" value="1"/>
</dbReference>
<dbReference type="InterPro" id="IPR000629">
    <property type="entry name" value="RNA-helicase_DEAD-box_CS"/>
</dbReference>
<dbReference type="InterPro" id="IPR011545">
    <property type="entry name" value="DEAD/DEAH_box_helicase_dom"/>
</dbReference>
<evidence type="ECO:0000256" key="1">
    <source>
        <dbReference type="ARBA" id="ARBA00022741"/>
    </source>
</evidence>
<dbReference type="GO" id="GO:0005524">
    <property type="term" value="F:ATP binding"/>
    <property type="evidence" value="ECO:0007669"/>
    <property type="project" value="UniProtKB-KW"/>
</dbReference>
<dbReference type="InterPro" id="IPR014001">
    <property type="entry name" value="Helicase_ATP-bd"/>
</dbReference>
<reference evidence="12" key="1">
    <citation type="submission" date="2020-10" db="EMBL/GenBank/DDBJ databases">
        <authorList>
            <person name="Gilroy R."/>
        </authorList>
    </citation>
    <scope>NUCLEOTIDE SEQUENCE</scope>
    <source>
        <strain evidence="12">21143</strain>
    </source>
</reference>
<evidence type="ECO:0000256" key="8">
    <source>
        <dbReference type="SAM" id="MobiDB-lite"/>
    </source>
</evidence>
<dbReference type="InterPro" id="IPR027417">
    <property type="entry name" value="P-loop_NTPase"/>
</dbReference>
<organism evidence="12 13">
    <name type="scientific">Candidatus Caccoplasma intestinavium</name>
    <dbReference type="NCBI Taxonomy" id="2840716"/>
    <lineage>
        <taxon>Bacteria</taxon>
        <taxon>Pseudomonadati</taxon>
        <taxon>Bacteroidota</taxon>
        <taxon>Bacteroidia</taxon>
        <taxon>Bacteroidales</taxon>
        <taxon>Bacteroidaceae</taxon>
        <taxon>Bacteroidaceae incertae sedis</taxon>
        <taxon>Candidatus Caccoplasma</taxon>
    </lineage>
</organism>
<dbReference type="Pfam" id="PF00270">
    <property type="entry name" value="DEAD"/>
    <property type="match status" value="1"/>
</dbReference>
<dbReference type="SMART" id="SM00487">
    <property type="entry name" value="DEXDc"/>
    <property type="match status" value="1"/>
</dbReference>
<dbReference type="Pfam" id="PF00271">
    <property type="entry name" value="Helicase_C"/>
    <property type="match status" value="1"/>
</dbReference>
<feature type="compositionally biased region" description="Basic and acidic residues" evidence="8">
    <location>
        <begin position="430"/>
        <end position="450"/>
    </location>
</feature>
<keyword evidence="3 7" id="KW-0347">Helicase</keyword>
<dbReference type="CDD" id="cd18787">
    <property type="entry name" value="SF2_C_DEAD"/>
    <property type="match status" value="1"/>
</dbReference>
<dbReference type="Gene3D" id="3.40.50.300">
    <property type="entry name" value="P-loop containing nucleotide triphosphate hydrolases"/>
    <property type="match status" value="2"/>
</dbReference>
<gene>
    <name evidence="12" type="ORF">IAD06_08930</name>
</gene>
<dbReference type="InterPro" id="IPR014014">
    <property type="entry name" value="RNA_helicase_DEAD_Q_motif"/>
</dbReference>
<dbReference type="GO" id="GO:0003676">
    <property type="term" value="F:nucleic acid binding"/>
    <property type="evidence" value="ECO:0007669"/>
    <property type="project" value="InterPro"/>
</dbReference>
<evidence type="ECO:0000259" key="10">
    <source>
        <dbReference type="PROSITE" id="PS51194"/>
    </source>
</evidence>
<name>A0A9D1GFP2_9BACT</name>
<protein>
    <submittedName>
        <fullName evidence="12">DEAD/DEAH box helicase</fullName>
    </submittedName>
</protein>
<dbReference type="InterPro" id="IPR001650">
    <property type="entry name" value="Helicase_C-like"/>
</dbReference>
<reference evidence="12" key="2">
    <citation type="journal article" date="2021" name="PeerJ">
        <title>Extensive microbial diversity within the chicken gut microbiome revealed by metagenomics and culture.</title>
        <authorList>
            <person name="Gilroy R."/>
            <person name="Ravi A."/>
            <person name="Getino M."/>
            <person name="Pursley I."/>
            <person name="Horton D.L."/>
            <person name="Alikhan N.F."/>
            <person name="Baker D."/>
            <person name="Gharbi K."/>
            <person name="Hall N."/>
            <person name="Watson M."/>
            <person name="Adriaenssens E.M."/>
            <person name="Foster-Nyarko E."/>
            <person name="Jarju S."/>
            <person name="Secka A."/>
            <person name="Antonio M."/>
            <person name="Oren A."/>
            <person name="Chaudhuri R.R."/>
            <person name="La Ragione R."/>
            <person name="Hildebrand F."/>
            <person name="Pallen M.J."/>
        </authorList>
    </citation>
    <scope>NUCLEOTIDE SEQUENCE</scope>
    <source>
        <strain evidence="12">21143</strain>
    </source>
</reference>
<feature type="short sequence motif" description="Q motif" evidence="6">
    <location>
        <begin position="1"/>
        <end position="29"/>
    </location>
</feature>
<evidence type="ECO:0000313" key="13">
    <source>
        <dbReference type="Proteomes" id="UP000886722"/>
    </source>
</evidence>
<dbReference type="EMBL" id="DVKT01000066">
    <property type="protein sequence ID" value="HIT40140.1"/>
    <property type="molecule type" value="Genomic_DNA"/>
</dbReference>
<evidence type="ECO:0000256" key="3">
    <source>
        <dbReference type="ARBA" id="ARBA00022806"/>
    </source>
</evidence>
<dbReference type="AlphaFoldDB" id="A0A9D1GFP2"/>
<dbReference type="GO" id="GO:0016787">
    <property type="term" value="F:hydrolase activity"/>
    <property type="evidence" value="ECO:0007669"/>
    <property type="project" value="UniProtKB-KW"/>
</dbReference>
<dbReference type="CDD" id="cd00268">
    <property type="entry name" value="DEADc"/>
    <property type="match status" value="1"/>
</dbReference>
<keyword evidence="2 7" id="KW-0378">Hydrolase</keyword>
<dbReference type="InterPro" id="IPR044742">
    <property type="entry name" value="DEAD/DEAH_RhlB"/>
</dbReference>
<evidence type="ECO:0000313" key="12">
    <source>
        <dbReference type="EMBL" id="HIT40140.1"/>
    </source>
</evidence>
<evidence type="ECO:0000256" key="5">
    <source>
        <dbReference type="ARBA" id="ARBA00038437"/>
    </source>
</evidence>
<dbReference type="PANTHER" id="PTHR47959:SF13">
    <property type="entry name" value="ATP-DEPENDENT RNA HELICASE RHLE"/>
    <property type="match status" value="1"/>
</dbReference>
<evidence type="ECO:0000256" key="2">
    <source>
        <dbReference type="ARBA" id="ARBA00022801"/>
    </source>
</evidence>
<evidence type="ECO:0000256" key="4">
    <source>
        <dbReference type="ARBA" id="ARBA00022840"/>
    </source>
</evidence>
<dbReference type="PROSITE" id="PS51194">
    <property type="entry name" value="HELICASE_CTER"/>
    <property type="match status" value="1"/>
</dbReference>
<dbReference type="Proteomes" id="UP000886722">
    <property type="component" value="Unassembled WGS sequence"/>
</dbReference>
<feature type="compositionally biased region" description="Basic residues" evidence="8">
    <location>
        <begin position="391"/>
        <end position="402"/>
    </location>
</feature>
<feature type="domain" description="DEAD-box RNA helicase Q" evidence="11">
    <location>
        <begin position="1"/>
        <end position="29"/>
    </location>
</feature>
<accession>A0A9D1GFP2</accession>
<feature type="domain" description="Helicase ATP-binding" evidence="9">
    <location>
        <begin position="32"/>
        <end position="208"/>
    </location>
</feature>
<feature type="compositionally biased region" description="Polar residues" evidence="8">
    <location>
        <begin position="466"/>
        <end position="481"/>
    </location>
</feature>
<dbReference type="InterPro" id="IPR050079">
    <property type="entry name" value="DEAD_box_RNA_helicase"/>
</dbReference>
<dbReference type="GO" id="GO:0003724">
    <property type="term" value="F:RNA helicase activity"/>
    <property type="evidence" value="ECO:0007669"/>
    <property type="project" value="InterPro"/>
</dbReference>
<evidence type="ECO:0000256" key="6">
    <source>
        <dbReference type="PROSITE-ProRule" id="PRU00552"/>
    </source>
</evidence>
<feature type="region of interest" description="Disordered" evidence="8">
    <location>
        <begin position="370"/>
        <end position="481"/>
    </location>
</feature>
<feature type="compositionally biased region" description="Basic residues" evidence="8">
    <location>
        <begin position="451"/>
        <end position="465"/>
    </location>
</feature>
<keyword evidence="4 7" id="KW-0067">ATP-binding</keyword>
<proteinExistence type="inferred from homology"/>
<feature type="domain" description="Helicase C-terminal" evidence="10">
    <location>
        <begin position="234"/>
        <end position="378"/>
    </location>
</feature>
<dbReference type="PANTHER" id="PTHR47959">
    <property type="entry name" value="ATP-DEPENDENT RNA HELICASE RHLE-RELATED"/>
    <property type="match status" value="1"/>
</dbReference>
<evidence type="ECO:0000259" key="11">
    <source>
        <dbReference type="PROSITE" id="PS51195"/>
    </source>
</evidence>
<dbReference type="PROSITE" id="PS51195">
    <property type="entry name" value="Q_MOTIF"/>
    <property type="match status" value="1"/>
</dbReference>
<keyword evidence="1 7" id="KW-0547">Nucleotide-binding</keyword>